<accession>A0ABD3EIN8</accession>
<keyword evidence="2" id="KW-1185">Reference proteome</keyword>
<proteinExistence type="predicted"/>
<name>A0ABD3EIN8_9LAMI</name>
<organism evidence="1 2">
    <name type="scientific">Castilleja foliolosa</name>
    <dbReference type="NCBI Taxonomy" id="1961234"/>
    <lineage>
        <taxon>Eukaryota</taxon>
        <taxon>Viridiplantae</taxon>
        <taxon>Streptophyta</taxon>
        <taxon>Embryophyta</taxon>
        <taxon>Tracheophyta</taxon>
        <taxon>Spermatophyta</taxon>
        <taxon>Magnoliopsida</taxon>
        <taxon>eudicotyledons</taxon>
        <taxon>Gunneridae</taxon>
        <taxon>Pentapetalae</taxon>
        <taxon>asterids</taxon>
        <taxon>lamiids</taxon>
        <taxon>Lamiales</taxon>
        <taxon>Orobanchaceae</taxon>
        <taxon>Pedicularideae</taxon>
        <taxon>Castillejinae</taxon>
        <taxon>Castilleja</taxon>
    </lineage>
</organism>
<dbReference type="AlphaFoldDB" id="A0ABD3EIN8"/>
<sequence length="56" mass="6323">MRDPNFANRFTTANIDSFTRISKESFCAPQAAYCNYGCSNHRFNLANVRCAVVDTL</sequence>
<evidence type="ECO:0000313" key="1">
    <source>
        <dbReference type="EMBL" id="KAL3654087.1"/>
    </source>
</evidence>
<reference evidence="2" key="1">
    <citation type="journal article" date="2024" name="IScience">
        <title>Strigolactones Initiate the Formation of Haustorium-like Structures in Castilleja.</title>
        <authorList>
            <person name="Buerger M."/>
            <person name="Peterson D."/>
            <person name="Chory J."/>
        </authorList>
    </citation>
    <scope>NUCLEOTIDE SEQUENCE [LARGE SCALE GENOMIC DNA]</scope>
</reference>
<protein>
    <submittedName>
        <fullName evidence="1">Uncharacterized protein</fullName>
    </submittedName>
</protein>
<gene>
    <name evidence="1" type="ORF">CASFOL_003768</name>
</gene>
<dbReference type="EMBL" id="JAVIJP010000005">
    <property type="protein sequence ID" value="KAL3654087.1"/>
    <property type="molecule type" value="Genomic_DNA"/>
</dbReference>
<comment type="caution">
    <text evidence="1">The sequence shown here is derived from an EMBL/GenBank/DDBJ whole genome shotgun (WGS) entry which is preliminary data.</text>
</comment>
<dbReference type="Proteomes" id="UP001632038">
    <property type="component" value="Unassembled WGS sequence"/>
</dbReference>
<evidence type="ECO:0000313" key="2">
    <source>
        <dbReference type="Proteomes" id="UP001632038"/>
    </source>
</evidence>